<name>A0A8J2X423_9STRA</name>
<dbReference type="Proteomes" id="UP000789595">
    <property type="component" value="Unassembled WGS sequence"/>
</dbReference>
<keyword evidence="2" id="KW-1185">Reference proteome</keyword>
<gene>
    <name evidence="1" type="ORF">PECAL_4P08640</name>
</gene>
<dbReference type="EMBL" id="CAKKNE010000004">
    <property type="protein sequence ID" value="CAH0373646.1"/>
    <property type="molecule type" value="Genomic_DNA"/>
</dbReference>
<dbReference type="AlphaFoldDB" id="A0A8J2X423"/>
<evidence type="ECO:0000313" key="2">
    <source>
        <dbReference type="Proteomes" id="UP000789595"/>
    </source>
</evidence>
<accession>A0A8J2X423</accession>
<evidence type="ECO:0000313" key="1">
    <source>
        <dbReference type="EMBL" id="CAH0373646.1"/>
    </source>
</evidence>
<sequence>MVMARPNIRLARLRARRKQAVWSPALTSAVPATHSATFSKSNKIAAYLASKITSTLTAIFTALVSIPNYRSSGIITYAHENVTSDEQRLLSHAKLKERQWHCGQIVVNFAEISSVITNSLTNSWSACDYATFGGRVHVAPARLLMLSGVYSDRLSTIHRTSQYEMVGRTTQDMARVPKFAALTEVLSTGSPRPIEFYEQIIEHAGQLLGQMKPTLAPDLHDNNDKLIFAIQRQIFFATYYRLANLGRIMPLQMAKRNTLRISVFARDMQEIQYGPAGKKIIYFVPDVAQSDVAKTDPTSTKDRFHRAHRCAFNNKRGAFPSQQCPIVLSDEHKRKQVAPLNQLLSVMGDLGALCIVAARSQYTCKQLKIFTTACGVYATSSESVRLDAQNSRDHTWAYNLVKDVQDIQYPNFKLSAQFICTSTSIRRLQKDASVPAIYDHSLARRASMQMYTTTREDIRHYNPHLALFGHQRDAGDQLPMGGGTQNVHQGSHLPVYKDKESNSSITKPILLIEDISLRWNVHANMARSILRELRMAELSIRPIDHIAVSLLSTSSKLAMTLHVRSRKSVFQRYDYIEAAEGKLCALRVCQSQITALKVHPHIYSWSAKDKERIGLISQGAHNLNALDTIRLFFREYLARKHKPTRQQLLGQTIHEPSSTELHDLATRSVPISSSYTARYYYQNEVCKRLSPTCRIQGALGLILQPQSVCTSHDRKVIVSTKKKLSSALSQYMVDTFASLLLHRLFPENIKIVHDFTVECGTHRPCDW</sequence>
<comment type="caution">
    <text evidence="1">The sequence shown here is derived from an EMBL/GenBank/DDBJ whole genome shotgun (WGS) entry which is preliminary data.</text>
</comment>
<proteinExistence type="predicted"/>
<reference evidence="1" key="1">
    <citation type="submission" date="2021-11" db="EMBL/GenBank/DDBJ databases">
        <authorList>
            <consortium name="Genoscope - CEA"/>
            <person name="William W."/>
        </authorList>
    </citation>
    <scope>NUCLEOTIDE SEQUENCE</scope>
</reference>
<protein>
    <submittedName>
        <fullName evidence="1">Uncharacterized protein</fullName>
    </submittedName>
</protein>
<organism evidence="1 2">
    <name type="scientific">Pelagomonas calceolata</name>
    <dbReference type="NCBI Taxonomy" id="35677"/>
    <lineage>
        <taxon>Eukaryota</taxon>
        <taxon>Sar</taxon>
        <taxon>Stramenopiles</taxon>
        <taxon>Ochrophyta</taxon>
        <taxon>Pelagophyceae</taxon>
        <taxon>Pelagomonadales</taxon>
        <taxon>Pelagomonadaceae</taxon>
        <taxon>Pelagomonas</taxon>
    </lineage>
</organism>